<keyword evidence="2" id="KW-0812">Transmembrane</keyword>
<dbReference type="Proteomes" id="UP000002026">
    <property type="component" value="Chromosome"/>
</dbReference>
<proteinExistence type="predicted"/>
<dbReference type="RefSeq" id="WP_012799235.1">
    <property type="nucleotide sequence ID" value="NC_013165.1"/>
</dbReference>
<dbReference type="eggNOG" id="COG5341">
    <property type="taxonomic scope" value="Bacteria"/>
</dbReference>
<dbReference type="InterPro" id="IPR038690">
    <property type="entry name" value="NusG_2_sf"/>
</dbReference>
<gene>
    <name evidence="3" type="ordered locus">Shel_21250</name>
</gene>
<keyword evidence="2" id="KW-1133">Transmembrane helix</keyword>
<dbReference type="Gene3D" id="2.60.320.10">
    <property type="entry name" value="N-utilization substance G protein NusG, insert domain"/>
    <property type="match status" value="1"/>
</dbReference>
<feature type="transmembrane region" description="Helical" evidence="2">
    <location>
        <begin position="12"/>
        <end position="32"/>
    </location>
</feature>
<dbReference type="Pfam" id="PF07009">
    <property type="entry name" value="NusG_II"/>
    <property type="match status" value="1"/>
</dbReference>
<feature type="compositionally biased region" description="Acidic residues" evidence="1">
    <location>
        <begin position="135"/>
        <end position="146"/>
    </location>
</feature>
<evidence type="ECO:0000313" key="3">
    <source>
        <dbReference type="EMBL" id="ACV23135.1"/>
    </source>
</evidence>
<dbReference type="EMBL" id="CP001684">
    <property type="protein sequence ID" value="ACV23135.1"/>
    <property type="molecule type" value="Genomic_DNA"/>
</dbReference>
<keyword evidence="2" id="KW-0472">Membrane</keyword>
<dbReference type="KEGG" id="shi:Shel_21250"/>
<reference evidence="3 4" key="1">
    <citation type="journal article" date="2009" name="Stand. Genomic Sci.">
        <title>Complete genome sequence of Slackia heliotrinireducens type strain (RHS 1).</title>
        <authorList>
            <person name="Pukall R."/>
            <person name="Lapidus A."/>
            <person name="Nolan M."/>
            <person name="Copeland A."/>
            <person name="Glavina Del Rio T."/>
            <person name="Lucas S."/>
            <person name="Chen F."/>
            <person name="Tice H."/>
            <person name="Cheng J.F."/>
            <person name="Chertkov O."/>
            <person name="Bruce D."/>
            <person name="Goodwin L."/>
            <person name="Kuske C."/>
            <person name="Brettin T."/>
            <person name="Detter J.C."/>
            <person name="Han C."/>
            <person name="Pitluck S."/>
            <person name="Pati A."/>
            <person name="Mavrommatis K."/>
            <person name="Ivanova N."/>
            <person name="Ovchinnikova G."/>
            <person name="Chen A."/>
            <person name="Palaniappan K."/>
            <person name="Schneider S."/>
            <person name="Rohde M."/>
            <person name="Chain P."/>
            <person name="D'haeseleer P."/>
            <person name="Goker M."/>
            <person name="Bristow J."/>
            <person name="Eisen J.A."/>
            <person name="Markowitz V."/>
            <person name="Kyrpides N.C."/>
            <person name="Klenk H.P."/>
            <person name="Hugenholtz P."/>
        </authorList>
    </citation>
    <scope>NUCLEOTIDE SEQUENCE [LARGE SCALE GENOMIC DNA]</scope>
    <source>
        <strain evidence="4">ATCC 29202 / DSM 20476 / NCTC 11029 / RHS 1</strain>
    </source>
</reference>
<feature type="region of interest" description="Disordered" evidence="1">
    <location>
        <begin position="126"/>
        <end position="146"/>
    </location>
</feature>
<evidence type="ECO:0000313" key="4">
    <source>
        <dbReference type="Proteomes" id="UP000002026"/>
    </source>
</evidence>
<evidence type="ECO:0000256" key="1">
    <source>
        <dbReference type="SAM" id="MobiDB-lite"/>
    </source>
</evidence>
<sequence length="146" mass="15132">MAGKVNTTTAIAIAVIAAVLVGSFVVVGMMLGGGSDGELVAMVHDSDGNVYEMPLDTDDTLEVTTDLGTNVVVVQDGEVYMDDADCDGHDCMRQGSVSAPGRQIICLPHKLWIEVVRSGESGGSMDVEAVAGSDSEADEDLDVVAR</sequence>
<keyword evidence="4" id="KW-1185">Reference proteome</keyword>
<dbReference type="AlphaFoldDB" id="C7N8A0"/>
<accession>C7N8A0</accession>
<organism evidence="3 4">
    <name type="scientific">Slackia heliotrinireducens (strain ATCC 29202 / DSM 20476 / NCTC 11029 / RHS 1)</name>
    <name type="common">Peptococcus heliotrinreducens</name>
    <dbReference type="NCBI Taxonomy" id="471855"/>
    <lineage>
        <taxon>Bacteria</taxon>
        <taxon>Bacillati</taxon>
        <taxon>Actinomycetota</taxon>
        <taxon>Coriobacteriia</taxon>
        <taxon>Eggerthellales</taxon>
        <taxon>Eggerthellaceae</taxon>
        <taxon>Slackia</taxon>
    </lineage>
</organism>
<dbReference type="HOGENOM" id="CLU_130936_2_0_11"/>
<protein>
    <submittedName>
        <fullName evidence="3">Uncharacterized conserved protein</fullName>
    </submittedName>
</protein>
<dbReference type="STRING" id="471855.Shel_21250"/>
<evidence type="ECO:0000256" key="2">
    <source>
        <dbReference type="SAM" id="Phobius"/>
    </source>
</evidence>
<name>C7N8A0_SLAHD</name>